<gene>
    <name evidence="2" type="ORF">BLA27_24915</name>
</gene>
<name>A0A1J6HC86_9HYPH</name>
<dbReference type="EMBL" id="MOEC01000041">
    <property type="protein sequence ID" value="OIS90756.1"/>
    <property type="molecule type" value="Genomic_DNA"/>
</dbReference>
<proteinExistence type="predicted"/>
<accession>A0A1J6HC86</accession>
<reference evidence="2 3" key="1">
    <citation type="submission" date="2016-10" db="EMBL/GenBank/DDBJ databases">
        <title>The Draft Genome Sequence of the Potato Rhizosphere Bacteria Ochrobactrum sp. IPA7.2.</title>
        <authorList>
            <person name="Gogoleva N.E."/>
            <person name="Khlopko Y.A."/>
            <person name="Burygin G.L."/>
            <person name="Plotnikov A.O."/>
        </authorList>
    </citation>
    <scope>NUCLEOTIDE SEQUENCE [LARGE SCALE GENOMIC DNA]</scope>
    <source>
        <strain evidence="2 3">IPA7.2</strain>
    </source>
</reference>
<evidence type="ECO:0000256" key="1">
    <source>
        <dbReference type="SAM" id="MobiDB-lite"/>
    </source>
</evidence>
<dbReference type="AlphaFoldDB" id="A0A1J6HC86"/>
<sequence>MDNWPQPRTLLQMPKNTKGHRFRSAVGGQSGQRFGKWEIMFPIGRIAGLEANSKTGLRSARKQQPPLP</sequence>
<comment type="caution">
    <text evidence="2">The sequence shown here is derived from an EMBL/GenBank/DDBJ whole genome shotgun (WGS) entry which is preliminary data.</text>
</comment>
<evidence type="ECO:0000313" key="2">
    <source>
        <dbReference type="EMBL" id="OIS90756.1"/>
    </source>
</evidence>
<organism evidence="2 3">
    <name type="scientific">Brucella cytisi</name>
    <dbReference type="NCBI Taxonomy" id="407152"/>
    <lineage>
        <taxon>Bacteria</taxon>
        <taxon>Pseudomonadati</taxon>
        <taxon>Pseudomonadota</taxon>
        <taxon>Alphaproteobacteria</taxon>
        <taxon>Hyphomicrobiales</taxon>
        <taxon>Brucellaceae</taxon>
        <taxon>Brucella/Ochrobactrum group</taxon>
        <taxon>Brucella</taxon>
    </lineage>
</organism>
<dbReference type="Proteomes" id="UP000182985">
    <property type="component" value="Unassembled WGS sequence"/>
</dbReference>
<feature type="region of interest" description="Disordered" evidence="1">
    <location>
        <begin position="1"/>
        <end position="29"/>
    </location>
</feature>
<evidence type="ECO:0000313" key="3">
    <source>
        <dbReference type="Proteomes" id="UP000182985"/>
    </source>
</evidence>
<keyword evidence="3" id="KW-1185">Reference proteome</keyword>
<protein>
    <submittedName>
        <fullName evidence="2">Uncharacterized protein</fullName>
    </submittedName>
</protein>